<dbReference type="EMBL" id="BJVA01000020">
    <property type="protein sequence ID" value="GEK97278.1"/>
    <property type="molecule type" value="Genomic_DNA"/>
</dbReference>
<name>A0A511BA35_9PROT</name>
<dbReference type="SUPFAM" id="SSF47203">
    <property type="entry name" value="Acyl-CoA dehydrogenase C-terminal domain-like"/>
    <property type="match status" value="1"/>
</dbReference>
<dbReference type="Gene3D" id="1.20.140.10">
    <property type="entry name" value="Butyryl-CoA Dehydrogenase, subunit A, domain 3"/>
    <property type="match status" value="1"/>
</dbReference>
<dbReference type="Gene3D" id="1.10.540.10">
    <property type="entry name" value="Acyl-CoA dehydrogenase/oxidase, N-terminal domain"/>
    <property type="match status" value="1"/>
</dbReference>
<dbReference type="InterPro" id="IPR009100">
    <property type="entry name" value="AcylCoA_DH/oxidase_NM_dom_sf"/>
</dbReference>
<dbReference type="InterPro" id="IPR046373">
    <property type="entry name" value="Acyl-CoA_Oxase/DH_mid-dom_sf"/>
</dbReference>
<gene>
    <name evidence="3" type="primary">soxC</name>
    <name evidence="3" type="ORF">GKA01_24750</name>
</gene>
<dbReference type="Pfam" id="PF08028">
    <property type="entry name" value="Acyl-CoA_dh_2"/>
    <property type="match status" value="1"/>
</dbReference>
<dbReference type="GO" id="GO:0050660">
    <property type="term" value="F:flavin adenine dinucleotide binding"/>
    <property type="evidence" value="ECO:0007669"/>
    <property type="project" value="InterPro"/>
</dbReference>
<dbReference type="AlphaFoldDB" id="A0A511BA35"/>
<reference evidence="3 4" key="1">
    <citation type="submission" date="2019-07" db="EMBL/GenBank/DDBJ databases">
        <title>Whole genome shotgun sequence of Gluconobacter kanchanaburiensis NBRC 103587.</title>
        <authorList>
            <person name="Hosoyama A."/>
            <person name="Uohara A."/>
            <person name="Ohji S."/>
            <person name="Ichikawa N."/>
        </authorList>
    </citation>
    <scope>NUCLEOTIDE SEQUENCE [LARGE SCALE GENOMIC DNA]</scope>
    <source>
        <strain evidence="3 4">NBRC 103587</strain>
    </source>
</reference>
<dbReference type="SUPFAM" id="SSF56645">
    <property type="entry name" value="Acyl-CoA dehydrogenase NM domain-like"/>
    <property type="match status" value="1"/>
</dbReference>
<keyword evidence="1" id="KW-0560">Oxidoreductase</keyword>
<dbReference type="GO" id="GO:0008470">
    <property type="term" value="F:3-methylbutanoyl-CoA dehydrogenase activity"/>
    <property type="evidence" value="ECO:0007669"/>
    <property type="project" value="TreeGrafter"/>
</dbReference>
<evidence type="ECO:0000256" key="1">
    <source>
        <dbReference type="ARBA" id="ARBA00023002"/>
    </source>
</evidence>
<dbReference type="InterPro" id="IPR036250">
    <property type="entry name" value="AcylCo_DH-like_C"/>
</dbReference>
<evidence type="ECO:0000259" key="2">
    <source>
        <dbReference type="Pfam" id="PF08028"/>
    </source>
</evidence>
<keyword evidence="4" id="KW-1185">Reference proteome</keyword>
<accession>A0A511BA35</accession>
<feature type="domain" description="Acyl-CoA dehydrogenase C-terminal" evidence="2">
    <location>
        <begin position="227"/>
        <end position="376"/>
    </location>
</feature>
<protein>
    <submittedName>
        <fullName evidence="3">SfnB family sulfur acquisition oxidoreductase</fullName>
    </submittedName>
</protein>
<organism evidence="3 4">
    <name type="scientific">Gluconobacter kanchanaburiensis NBRC 103587</name>
    <dbReference type="NCBI Taxonomy" id="1307948"/>
    <lineage>
        <taxon>Bacteria</taxon>
        <taxon>Pseudomonadati</taxon>
        <taxon>Pseudomonadota</taxon>
        <taxon>Alphaproteobacteria</taxon>
        <taxon>Acetobacterales</taxon>
        <taxon>Acetobacteraceae</taxon>
        <taxon>Gluconobacter</taxon>
    </lineage>
</organism>
<dbReference type="GO" id="GO:0006552">
    <property type="term" value="P:L-leucine catabolic process"/>
    <property type="evidence" value="ECO:0007669"/>
    <property type="project" value="TreeGrafter"/>
</dbReference>
<comment type="caution">
    <text evidence="3">The sequence shown here is derived from an EMBL/GenBank/DDBJ whole genome shotgun (WGS) entry which is preliminary data.</text>
</comment>
<dbReference type="Gene3D" id="2.40.110.10">
    <property type="entry name" value="Butyryl-CoA Dehydrogenase, subunit A, domain 2"/>
    <property type="match status" value="1"/>
</dbReference>
<dbReference type="PIRSF" id="PIRSF016578">
    <property type="entry name" value="HsaA"/>
    <property type="match status" value="1"/>
</dbReference>
<dbReference type="InterPro" id="IPR037069">
    <property type="entry name" value="AcylCoA_DH/ox_N_sf"/>
</dbReference>
<dbReference type="PANTHER" id="PTHR43884">
    <property type="entry name" value="ACYL-COA DEHYDROGENASE"/>
    <property type="match status" value="1"/>
</dbReference>
<dbReference type="InterPro" id="IPR013107">
    <property type="entry name" value="Acyl-CoA_DH_C"/>
</dbReference>
<dbReference type="Proteomes" id="UP000321079">
    <property type="component" value="Unassembled WGS sequence"/>
</dbReference>
<proteinExistence type="predicted"/>
<dbReference type="OrthoDB" id="6184213at2"/>
<evidence type="ECO:0000313" key="4">
    <source>
        <dbReference type="Proteomes" id="UP000321079"/>
    </source>
</evidence>
<sequence length="399" mass="43465">MTDYSALARQLAPAIAASASERDAERILPYDIFDSIRASGLGAARVPLALGGGDVSQTVVADIFITLGQADPNVAQGLFPHFMNIEQFRLMAPSAMQELYLGKIGEGKLSSGAVAERGAGFRGDIHTHVALEHGQKILRGSKFYSTGCLFADFIKVQAVDEDRRALYVVLPRDAEGLVLKDDWDGMGQRLTASGTTEFHDIVVSDEQVIPVHHWSGRRNYAGAAAQLIHCAIDVGIGRAVVEDAIDWAKNHTRPLRESGVSRASDDPYILYAIGEMSTRVRAAEVLVRHAAQDIERAARAQLEDVARGSSENSPETEQHLVQASISTAGAKIASTDAALFVSQRMYDVGGAATTQKRFNYDRHWRNARTHTTHDSVAYKYKAIGNFLLNDTPPPITFTY</sequence>
<dbReference type="PANTHER" id="PTHR43884:SF12">
    <property type="entry name" value="ISOVALERYL-COA DEHYDROGENASE, MITOCHONDRIAL-RELATED"/>
    <property type="match status" value="1"/>
</dbReference>
<dbReference type="RefSeq" id="WP_146863578.1">
    <property type="nucleotide sequence ID" value="NZ_BARK01000015.1"/>
</dbReference>
<evidence type="ECO:0000313" key="3">
    <source>
        <dbReference type="EMBL" id="GEK97278.1"/>
    </source>
</evidence>